<dbReference type="InterPro" id="IPR036893">
    <property type="entry name" value="SBP_sf"/>
</dbReference>
<organism evidence="7 8">
    <name type="scientific">Chlorella sorokiniana</name>
    <name type="common">Freshwater green alga</name>
    <dbReference type="NCBI Taxonomy" id="3076"/>
    <lineage>
        <taxon>Eukaryota</taxon>
        <taxon>Viridiplantae</taxon>
        <taxon>Chlorophyta</taxon>
        <taxon>core chlorophytes</taxon>
        <taxon>Trebouxiophyceae</taxon>
        <taxon>Chlorellales</taxon>
        <taxon>Chlorellaceae</taxon>
        <taxon>Chlorella clade</taxon>
        <taxon>Chlorella</taxon>
    </lineage>
</organism>
<accession>A0A2P6TKX3</accession>
<feature type="compositionally biased region" description="Polar residues" evidence="4">
    <location>
        <begin position="660"/>
        <end position="676"/>
    </location>
</feature>
<keyword evidence="5" id="KW-1133">Transmembrane helix</keyword>
<evidence type="ECO:0000313" key="7">
    <source>
        <dbReference type="EMBL" id="PRW44947.1"/>
    </source>
</evidence>
<evidence type="ECO:0000256" key="5">
    <source>
        <dbReference type="SAM" id="Phobius"/>
    </source>
</evidence>
<protein>
    <submittedName>
        <fullName evidence="7">Squamosa promoter binding-like 5</fullName>
    </submittedName>
</protein>
<feature type="region of interest" description="Disordered" evidence="4">
    <location>
        <begin position="651"/>
        <end position="681"/>
    </location>
</feature>
<keyword evidence="3" id="KW-0862">Zinc</keyword>
<dbReference type="GO" id="GO:0005634">
    <property type="term" value="C:nucleus"/>
    <property type="evidence" value="ECO:0007669"/>
    <property type="project" value="InterPro"/>
</dbReference>
<dbReference type="Proteomes" id="UP000239899">
    <property type="component" value="Unassembled WGS sequence"/>
</dbReference>
<evidence type="ECO:0000256" key="2">
    <source>
        <dbReference type="ARBA" id="ARBA00022771"/>
    </source>
</evidence>
<dbReference type="Pfam" id="PF03110">
    <property type="entry name" value="SBP"/>
    <property type="match status" value="1"/>
</dbReference>
<keyword evidence="5" id="KW-0812">Transmembrane</keyword>
<evidence type="ECO:0000256" key="1">
    <source>
        <dbReference type="ARBA" id="ARBA00022723"/>
    </source>
</evidence>
<dbReference type="GO" id="GO:0008270">
    <property type="term" value="F:zinc ion binding"/>
    <property type="evidence" value="ECO:0007669"/>
    <property type="project" value="UniProtKB-KW"/>
</dbReference>
<feature type="region of interest" description="Disordered" evidence="4">
    <location>
        <begin position="736"/>
        <end position="762"/>
    </location>
</feature>
<dbReference type="PANTHER" id="PTHR31251:SF169">
    <property type="entry name" value="SQUAMOSA PROMOTER-BINDING-LIKE PROTEIN 8"/>
    <property type="match status" value="1"/>
</dbReference>
<comment type="caution">
    <text evidence="7">The sequence shown here is derived from an EMBL/GenBank/DDBJ whole genome shotgun (WGS) entry which is preliminary data.</text>
</comment>
<feature type="domain" description="SBP-type" evidence="6">
    <location>
        <begin position="576"/>
        <end position="654"/>
    </location>
</feature>
<name>A0A2P6TKX3_CHLSO</name>
<dbReference type="InterPro" id="IPR004333">
    <property type="entry name" value="SBP_dom"/>
</dbReference>
<feature type="region of interest" description="Disordered" evidence="4">
    <location>
        <begin position="898"/>
        <end position="918"/>
    </location>
</feature>
<dbReference type="InterPro" id="IPR013584">
    <property type="entry name" value="RAP"/>
</dbReference>
<keyword evidence="8" id="KW-1185">Reference proteome</keyword>
<keyword evidence="5" id="KW-0472">Membrane</keyword>
<dbReference type="Gene3D" id="4.10.1100.10">
    <property type="entry name" value="Transcription factor, SBP-box domain"/>
    <property type="match status" value="1"/>
</dbReference>
<gene>
    <name evidence="7" type="ORF">C2E21_6488</name>
</gene>
<feature type="region of interest" description="Disordered" evidence="4">
    <location>
        <begin position="194"/>
        <end position="217"/>
    </location>
</feature>
<dbReference type="InterPro" id="IPR044817">
    <property type="entry name" value="SBP-like"/>
</dbReference>
<keyword evidence="2" id="KW-0863">Zinc-finger</keyword>
<evidence type="ECO:0000256" key="4">
    <source>
        <dbReference type="SAM" id="MobiDB-lite"/>
    </source>
</evidence>
<evidence type="ECO:0000259" key="6">
    <source>
        <dbReference type="PROSITE" id="PS51141"/>
    </source>
</evidence>
<feature type="transmembrane region" description="Helical" evidence="5">
    <location>
        <begin position="1297"/>
        <end position="1317"/>
    </location>
</feature>
<proteinExistence type="predicted"/>
<dbReference type="OrthoDB" id="514462at2759"/>
<reference evidence="7 8" key="1">
    <citation type="journal article" date="2018" name="Plant J.">
        <title>Genome sequences of Chlorella sorokiniana UTEX 1602 and Micractinium conductrix SAG 241.80: implications to maltose excretion by a green alga.</title>
        <authorList>
            <person name="Arriola M.B."/>
            <person name="Velmurugan N."/>
            <person name="Zhang Y."/>
            <person name="Plunkett M.H."/>
            <person name="Hondzo H."/>
            <person name="Barney B.M."/>
        </authorList>
    </citation>
    <scope>NUCLEOTIDE SEQUENCE [LARGE SCALE GENOMIC DNA]</scope>
    <source>
        <strain evidence="8">UTEX 1602</strain>
    </source>
</reference>
<keyword evidence="1" id="KW-0479">Metal-binding</keyword>
<dbReference type="PANTHER" id="PTHR31251">
    <property type="entry name" value="SQUAMOSA PROMOTER-BINDING-LIKE PROTEIN 4"/>
    <property type="match status" value="1"/>
</dbReference>
<dbReference type="SUPFAM" id="SSF103612">
    <property type="entry name" value="SBT domain"/>
    <property type="match status" value="1"/>
</dbReference>
<feature type="transmembrane region" description="Helical" evidence="5">
    <location>
        <begin position="1203"/>
        <end position="1222"/>
    </location>
</feature>
<dbReference type="PROSITE" id="PS51141">
    <property type="entry name" value="ZF_SBP"/>
    <property type="match status" value="1"/>
</dbReference>
<evidence type="ECO:0000256" key="3">
    <source>
        <dbReference type="ARBA" id="ARBA00022833"/>
    </source>
</evidence>
<dbReference type="EMBL" id="LHPG02000012">
    <property type="protein sequence ID" value="PRW44947.1"/>
    <property type="molecule type" value="Genomic_DNA"/>
</dbReference>
<sequence>MTAEPWRPSGTGAGLRRQLRYDTPLSQRQRLLLPFGPAAVHNTEEQQLAEEDSSGGLRLISSVASEGVPFANCFTNRLEWRLLPLGSARSREAKSRGGGGSSSSSGAAQLPALTPYIASGSLDSSTRLLLIAQCVFHKRVLGPLRGQIEEQSLQGMRDAYARLAPLIQQHFNGSRGGSGLSGVTNALQCSCMSTSGSTSSSSSKRRDRADLSSASGGSDSWAAAQALSAGAVAASLWALAVLGGSIWWEVEAEALCALLPACRSATLREASDASWALATMRHYTPHLPVLEEAAAAALEQRLGAAAKQPNGAAGSSEQQGRAPSLSQLASLLWGLATLGHRPLCLLPLMPPALGCQPGPPSFTALCTIAWSLAVAGCLQQPAAEAVAAALCAAAGSVPPAGPKNAALLQLHQFVLALQLAAQEEEEDDSSAAAAAGQQAQHGSAAAALRRLQEHAGMQPLLAAAASAWAAEGGHRGSKQVSAVQADVAATARTLGLALHEEHAVVGFSVDIAVPARRLAVEVDGPTHFCRNVLPSEGTSSSSGTINDAQATLSSSKSAHALGATLLKRRLLQRQGWAVISVVGCTISLANLRSYFLRQRICEEHAKADAVPDGQGGLCRFCQQCTKLEPLAAFDGRKHSCRASLLKRHHRHRQLSGKALSDSSSEEQPMGHNTGSRQPDRSVIFAPRQAATPEQQPGAMAAAAAALAAAAQGPGAGVGPQVQSCAAGTHPSLSSLLTQLDQNPDAGPVKPMEARPSSCTPGDLASLLAAAGGGAAAPPALPPAPATSLPAGGSLQAGQLTLLCEQLRANSAAAAAAALKAAATGNALLVALCSDSNGSGSGSGSQALLLGQLVMQDLQLLQQMQDNVLLQLRVAHAARAALPPVGPNPLARGAPVADEACSAPRQPPCKRTTALEPPRDPQARPGIVICSVFLLSPSSPPTPLPVVLGMLFTNAICPVLLTMAPAFYARHRTAVVLLARLAFMHGTLHVWQEERRWQRGAMGWPALLMTLAYSSRALVACWGALGWQLPLPWHAAVQALHVGLAGWRLAPAVCSAGGALRGNFSKLQALALLLDWPLRVKLSELASQVFGFYGDPFRTVANEQATAVLDVTGWKLSGLLHVLLAARLWQQERGTESVLALLSYSVVCVGMPALIRWRRALYVRHRELIGSVVHAHHMAVWHHVVLWRGVPLFSLHGGHPLRLLVLLAVANSSIWIMLTFTYARCALSSMRRVLPLLALQQLARSVPLCRCLLQTEGAAAPMRGLNYALAAAHEAALLPFASPAAVPNPDPLHACLAVNAWLVLGVGMVLPLALLQLLEQRVRAGHAGGQHPPEEPAEVTVVVWPMKAYLASCLLWCAVGLGLNVWQAAAPGGLLSAA</sequence>
<dbReference type="GO" id="GO:0003677">
    <property type="term" value="F:DNA binding"/>
    <property type="evidence" value="ECO:0007669"/>
    <property type="project" value="InterPro"/>
</dbReference>
<feature type="transmembrane region" description="Helical" evidence="5">
    <location>
        <begin position="1266"/>
        <end position="1285"/>
    </location>
</feature>
<evidence type="ECO:0000313" key="8">
    <source>
        <dbReference type="Proteomes" id="UP000239899"/>
    </source>
</evidence>
<dbReference type="SMART" id="SM00952">
    <property type="entry name" value="RAP"/>
    <property type="match status" value="1"/>
</dbReference>